<comment type="caution">
    <text evidence="2">The sequence shown here is derived from an EMBL/GenBank/DDBJ whole genome shotgun (WGS) entry which is preliminary data.</text>
</comment>
<evidence type="ECO:0000256" key="1">
    <source>
        <dbReference type="SAM" id="MobiDB-lite"/>
    </source>
</evidence>
<feature type="region of interest" description="Disordered" evidence="1">
    <location>
        <begin position="17"/>
        <end position="44"/>
    </location>
</feature>
<protein>
    <submittedName>
        <fullName evidence="2">Uncharacterized protein</fullName>
    </submittedName>
</protein>
<evidence type="ECO:0000313" key="2">
    <source>
        <dbReference type="EMBL" id="KAF0908515.1"/>
    </source>
</evidence>
<reference evidence="2 3" key="1">
    <citation type="submission" date="2019-11" db="EMBL/GenBank/DDBJ databases">
        <title>Whole genome sequence of Oryza granulata.</title>
        <authorList>
            <person name="Li W."/>
        </authorList>
    </citation>
    <scope>NUCLEOTIDE SEQUENCE [LARGE SCALE GENOMIC DNA]</scope>
    <source>
        <strain evidence="3">cv. Menghai</strain>
        <tissue evidence="2">Leaf</tissue>
    </source>
</reference>
<evidence type="ECO:0000313" key="3">
    <source>
        <dbReference type="Proteomes" id="UP000479710"/>
    </source>
</evidence>
<dbReference type="Proteomes" id="UP000479710">
    <property type="component" value="Unassembled WGS sequence"/>
</dbReference>
<organism evidence="2 3">
    <name type="scientific">Oryza meyeriana var. granulata</name>
    <dbReference type="NCBI Taxonomy" id="110450"/>
    <lineage>
        <taxon>Eukaryota</taxon>
        <taxon>Viridiplantae</taxon>
        <taxon>Streptophyta</taxon>
        <taxon>Embryophyta</taxon>
        <taxon>Tracheophyta</taxon>
        <taxon>Spermatophyta</taxon>
        <taxon>Magnoliopsida</taxon>
        <taxon>Liliopsida</taxon>
        <taxon>Poales</taxon>
        <taxon>Poaceae</taxon>
        <taxon>BOP clade</taxon>
        <taxon>Oryzoideae</taxon>
        <taxon>Oryzeae</taxon>
        <taxon>Oryzinae</taxon>
        <taxon>Oryza</taxon>
        <taxon>Oryza meyeriana</taxon>
    </lineage>
</organism>
<accession>A0A6G1D6T8</accession>
<sequence length="117" mass="12639">MPPPLCFRSGTEALPMSMVPSPWAQGTGQRGSRCRWAGPVSERKDGRCGPLLVTEVQVHALGVLPLAYTGVGGEMCLEEDAQEVVERSTCRNPVDAGGSMAVATVRRSISSWIRRQR</sequence>
<dbReference type="AlphaFoldDB" id="A0A6G1D6T8"/>
<name>A0A6G1D6T8_9ORYZ</name>
<gene>
    <name evidence="2" type="ORF">E2562_025875</name>
</gene>
<dbReference type="EMBL" id="SPHZ02000007">
    <property type="protein sequence ID" value="KAF0908515.1"/>
    <property type="molecule type" value="Genomic_DNA"/>
</dbReference>
<proteinExistence type="predicted"/>
<keyword evidence="3" id="KW-1185">Reference proteome</keyword>